<proteinExistence type="predicted"/>
<sequence>MDLRTNISILLGKSSDFHFVMIQDVSQEEAIVCCKTHR</sequence>
<dbReference type="AlphaFoldDB" id="A0A0K2VH87"/>
<accession>A0A0K2VH87</accession>
<protein>
    <submittedName>
        <fullName evidence="1">Uncharacterized protein</fullName>
    </submittedName>
</protein>
<name>A0A0K2VH87_LEPSM</name>
<organism evidence="1">
    <name type="scientific">Lepeophtheirus salmonis</name>
    <name type="common">Salmon louse</name>
    <name type="synonym">Caligus salmonis</name>
    <dbReference type="NCBI Taxonomy" id="72036"/>
    <lineage>
        <taxon>Eukaryota</taxon>
        <taxon>Metazoa</taxon>
        <taxon>Ecdysozoa</taxon>
        <taxon>Arthropoda</taxon>
        <taxon>Crustacea</taxon>
        <taxon>Multicrustacea</taxon>
        <taxon>Hexanauplia</taxon>
        <taxon>Copepoda</taxon>
        <taxon>Siphonostomatoida</taxon>
        <taxon>Caligidae</taxon>
        <taxon>Lepeophtheirus</taxon>
    </lineage>
</organism>
<reference evidence="1" key="1">
    <citation type="submission" date="2014-05" db="EMBL/GenBank/DDBJ databases">
        <authorList>
            <person name="Chronopoulou M."/>
        </authorList>
    </citation>
    <scope>NUCLEOTIDE SEQUENCE</scope>
    <source>
        <tissue evidence="1">Whole organism</tissue>
    </source>
</reference>
<evidence type="ECO:0000313" key="1">
    <source>
        <dbReference type="EMBL" id="CDW49562.1"/>
    </source>
</evidence>
<dbReference type="EMBL" id="HACA01032201">
    <property type="protein sequence ID" value="CDW49562.1"/>
    <property type="molecule type" value="Transcribed_RNA"/>
</dbReference>